<keyword evidence="6" id="KW-1185">Reference proteome</keyword>
<dbReference type="InterPro" id="IPR015421">
    <property type="entry name" value="PyrdxlP-dep_Trfase_major"/>
</dbReference>
<comment type="cofactor">
    <cofactor evidence="1">
        <name>pyridoxal 5'-phosphate</name>
        <dbReference type="ChEBI" id="CHEBI:597326"/>
    </cofactor>
</comment>
<protein>
    <submittedName>
        <fullName evidence="5">Pyridoxal phosphate-dependent aminotransferase</fullName>
    </submittedName>
</protein>
<evidence type="ECO:0000313" key="5">
    <source>
        <dbReference type="EMBL" id="NEX79765.1"/>
    </source>
</evidence>
<gene>
    <name evidence="5" type="ORF">G4Z05_12950</name>
</gene>
<dbReference type="GO" id="GO:0030170">
    <property type="term" value="F:pyridoxal phosphate binding"/>
    <property type="evidence" value="ECO:0007669"/>
    <property type="project" value="InterPro"/>
</dbReference>
<dbReference type="Proteomes" id="UP000481621">
    <property type="component" value="Unassembled WGS sequence"/>
</dbReference>
<organism evidence="5 6">
    <name type="scientific">Neobacillus thermocopriae</name>
    <dbReference type="NCBI Taxonomy" id="1215031"/>
    <lineage>
        <taxon>Bacteria</taxon>
        <taxon>Bacillati</taxon>
        <taxon>Bacillota</taxon>
        <taxon>Bacilli</taxon>
        <taxon>Bacillales</taxon>
        <taxon>Bacillaceae</taxon>
        <taxon>Neobacillus</taxon>
    </lineage>
</organism>
<keyword evidence="3 5" id="KW-0808">Transferase</keyword>
<evidence type="ECO:0000313" key="6">
    <source>
        <dbReference type="Proteomes" id="UP000481621"/>
    </source>
</evidence>
<comment type="caution">
    <text evidence="5">The sequence shown here is derived from an EMBL/GenBank/DDBJ whole genome shotgun (WGS) entry which is preliminary data.</text>
</comment>
<dbReference type="Gene3D" id="3.40.640.10">
    <property type="entry name" value="Type I PLP-dependent aspartate aminotransferase-like (Major domain)"/>
    <property type="match status" value="1"/>
</dbReference>
<dbReference type="EMBL" id="JAAIUV010000022">
    <property type="protein sequence ID" value="NEX79765.1"/>
    <property type="molecule type" value="Genomic_DNA"/>
</dbReference>
<dbReference type="AlphaFoldDB" id="A0A6B3TRY4"/>
<accession>A0A6B3TRY4</accession>
<dbReference type="Pfam" id="PF00155">
    <property type="entry name" value="Aminotran_1_2"/>
    <property type="match status" value="1"/>
</dbReference>
<dbReference type="PANTHER" id="PTHR42832">
    <property type="entry name" value="AMINO ACID AMINOTRANSFERASE"/>
    <property type="match status" value="1"/>
</dbReference>
<proteinExistence type="predicted"/>
<evidence type="ECO:0000256" key="1">
    <source>
        <dbReference type="ARBA" id="ARBA00001933"/>
    </source>
</evidence>
<dbReference type="CDD" id="cd00609">
    <property type="entry name" value="AAT_like"/>
    <property type="match status" value="1"/>
</dbReference>
<evidence type="ECO:0000259" key="4">
    <source>
        <dbReference type="Pfam" id="PF00155"/>
    </source>
</evidence>
<dbReference type="SUPFAM" id="SSF53383">
    <property type="entry name" value="PLP-dependent transferases"/>
    <property type="match status" value="1"/>
</dbReference>
<dbReference type="PANTHER" id="PTHR42832:SF3">
    <property type="entry name" value="L-GLUTAMINE--4-(METHYLSULFANYL)-2-OXOBUTANOATE AMINOTRANSFERASE"/>
    <property type="match status" value="1"/>
</dbReference>
<sequence length="392" mass="43680">MKQFPRSDLLNRLPKQFFASLVKKASQYIEKGFDVINLGQGNPDQPTPDHIVFKLQEAATNPINHKYSPFQGFGYLKQAAADFYQREYGVKIHPEKEVAILFGGKAGLVELPQCLLNPGDTVLVPDPGYPDYWSGVAMAKAEMVTMPLKEENHFLPKYDEITNDVLKKAKLMFLNYPNNPTGAIATPDFFAETVDLAEKHDICIVHDFAYGAIGFDGVKPTSFLQTKGAKEVGIEIYTLSKTYNMAGWRVAFAVGNESVISSLELIQDHLYVSLFGAVQEAAAMALTGPQDCVRELNQMYERRRNVLIEGLQSIGWNVTAPKGSFFAWLKVPQGFTSEEFANFLLEKAHIMVAPGIGFGTYGEGYVRVGLLSSEERLKEAVRRISSLEIFKK</sequence>
<name>A0A6B3TRY4_9BACI</name>
<keyword evidence="2 5" id="KW-0032">Aminotransferase</keyword>
<dbReference type="InterPro" id="IPR050881">
    <property type="entry name" value="LL-DAP_aminotransferase"/>
</dbReference>
<dbReference type="GO" id="GO:0008483">
    <property type="term" value="F:transaminase activity"/>
    <property type="evidence" value="ECO:0007669"/>
    <property type="project" value="UniProtKB-KW"/>
</dbReference>
<evidence type="ECO:0000256" key="2">
    <source>
        <dbReference type="ARBA" id="ARBA00022576"/>
    </source>
</evidence>
<dbReference type="InterPro" id="IPR004839">
    <property type="entry name" value="Aminotransferase_I/II_large"/>
</dbReference>
<dbReference type="RefSeq" id="WP_163252265.1">
    <property type="nucleotide sequence ID" value="NZ_JAAIUV010000022.1"/>
</dbReference>
<feature type="domain" description="Aminotransferase class I/classII large" evidence="4">
    <location>
        <begin position="34"/>
        <end position="384"/>
    </location>
</feature>
<dbReference type="InterPro" id="IPR015422">
    <property type="entry name" value="PyrdxlP-dep_Trfase_small"/>
</dbReference>
<evidence type="ECO:0000256" key="3">
    <source>
        <dbReference type="ARBA" id="ARBA00022679"/>
    </source>
</evidence>
<dbReference type="InterPro" id="IPR015424">
    <property type="entry name" value="PyrdxlP-dep_Trfase"/>
</dbReference>
<dbReference type="NCBIfam" id="NF005977">
    <property type="entry name" value="PRK08068.1"/>
    <property type="match status" value="1"/>
</dbReference>
<dbReference type="Gene3D" id="3.90.1150.10">
    <property type="entry name" value="Aspartate Aminotransferase, domain 1"/>
    <property type="match status" value="1"/>
</dbReference>
<reference evidence="5" key="1">
    <citation type="submission" date="2020-02" db="EMBL/GenBank/DDBJ databases">
        <title>Bacillus sedimentmangrovi sp. nov., isolated from sediment of the mangrove ecosystem.</title>
        <authorList>
            <person name="Liu G."/>
        </authorList>
    </citation>
    <scope>NUCLEOTIDE SEQUENCE [LARGE SCALE GENOMIC DNA]</scope>
    <source>
        <strain evidence="5">SgZ-7</strain>
    </source>
</reference>